<dbReference type="InterPro" id="IPR012094">
    <property type="entry name" value="tRNA_Ile_lys_synt"/>
</dbReference>
<comment type="catalytic activity">
    <reaction evidence="5 6">
        <text>cytidine(34) in tRNA(Ile2) + L-lysine + ATP = lysidine(34) in tRNA(Ile2) + AMP + diphosphate + H(+)</text>
        <dbReference type="Rhea" id="RHEA:43744"/>
        <dbReference type="Rhea" id="RHEA-COMP:10625"/>
        <dbReference type="Rhea" id="RHEA-COMP:10670"/>
        <dbReference type="ChEBI" id="CHEBI:15378"/>
        <dbReference type="ChEBI" id="CHEBI:30616"/>
        <dbReference type="ChEBI" id="CHEBI:32551"/>
        <dbReference type="ChEBI" id="CHEBI:33019"/>
        <dbReference type="ChEBI" id="CHEBI:82748"/>
        <dbReference type="ChEBI" id="CHEBI:83665"/>
        <dbReference type="ChEBI" id="CHEBI:456215"/>
        <dbReference type="EC" id="6.3.4.19"/>
    </reaction>
</comment>
<comment type="similarity">
    <text evidence="6">Belongs to the tRNA(Ile)-lysidine synthase family.</text>
</comment>
<dbReference type="OrthoDB" id="9807403at2"/>
<dbReference type="PANTHER" id="PTHR43033:SF1">
    <property type="entry name" value="TRNA(ILE)-LYSIDINE SYNTHASE-RELATED"/>
    <property type="match status" value="1"/>
</dbReference>
<evidence type="ECO:0000256" key="2">
    <source>
        <dbReference type="ARBA" id="ARBA00022694"/>
    </source>
</evidence>
<keyword evidence="3 6" id="KW-0547">Nucleotide-binding</keyword>
<evidence type="ECO:0000256" key="6">
    <source>
        <dbReference type="HAMAP-Rule" id="MF_01161"/>
    </source>
</evidence>
<comment type="function">
    <text evidence="6">Ligates lysine onto the cytidine present at position 34 of the AUA codon-specific tRNA(Ile) that contains the anticodon CAU, in an ATP-dependent manner. Cytidine is converted to lysidine, thus changing the amino acid specificity of the tRNA from methionine to isoleucine.</text>
</comment>
<dbReference type="InterPro" id="IPR012795">
    <property type="entry name" value="tRNA_Ile_lys_synt_N"/>
</dbReference>
<organism evidence="8 9">
    <name type="scientific">Oceanidesulfovibrio indonesiensis</name>
    <dbReference type="NCBI Taxonomy" id="54767"/>
    <lineage>
        <taxon>Bacteria</taxon>
        <taxon>Pseudomonadati</taxon>
        <taxon>Thermodesulfobacteriota</taxon>
        <taxon>Desulfovibrionia</taxon>
        <taxon>Desulfovibrionales</taxon>
        <taxon>Desulfovibrionaceae</taxon>
        <taxon>Oceanidesulfovibrio</taxon>
    </lineage>
</organism>
<comment type="subcellular location">
    <subcellularLocation>
        <location evidence="6">Cytoplasm</location>
    </subcellularLocation>
</comment>
<comment type="domain">
    <text evidence="6">The N-terminal region contains the highly conserved SGGXDS motif, predicted to be a P-loop motif involved in ATP binding.</text>
</comment>
<accession>A0A7M3MD28</accession>
<keyword evidence="9" id="KW-1185">Reference proteome</keyword>
<evidence type="ECO:0000256" key="3">
    <source>
        <dbReference type="ARBA" id="ARBA00022741"/>
    </source>
</evidence>
<evidence type="ECO:0000313" key="9">
    <source>
        <dbReference type="Proteomes" id="UP000448292"/>
    </source>
</evidence>
<feature type="binding site" evidence="6">
    <location>
        <begin position="48"/>
        <end position="53"/>
    </location>
    <ligand>
        <name>ATP</name>
        <dbReference type="ChEBI" id="CHEBI:30616"/>
    </ligand>
</feature>
<dbReference type="InterPro" id="IPR011063">
    <property type="entry name" value="TilS/TtcA_N"/>
</dbReference>
<evidence type="ECO:0000256" key="4">
    <source>
        <dbReference type="ARBA" id="ARBA00022840"/>
    </source>
</evidence>
<comment type="caution">
    <text evidence="8">The sequence shown here is derived from an EMBL/GenBank/DDBJ whole genome shotgun (WGS) entry which is preliminary data.</text>
</comment>
<protein>
    <recommendedName>
        <fullName evidence="6">tRNA(Ile)-lysidine synthase</fullName>
        <ecNumber evidence="6">6.3.4.19</ecNumber>
    </recommendedName>
    <alternativeName>
        <fullName evidence="6">tRNA(Ile)-2-lysyl-cytidine synthase</fullName>
    </alternativeName>
    <alternativeName>
        <fullName evidence="6">tRNA(Ile)-lysidine synthetase</fullName>
    </alternativeName>
</protein>
<keyword evidence="4 6" id="KW-0067">ATP-binding</keyword>
<dbReference type="EMBL" id="QMIE01000014">
    <property type="protein sequence ID" value="TVM15871.1"/>
    <property type="molecule type" value="Genomic_DNA"/>
</dbReference>
<dbReference type="GO" id="GO:0005524">
    <property type="term" value="F:ATP binding"/>
    <property type="evidence" value="ECO:0007669"/>
    <property type="project" value="UniProtKB-UniRule"/>
</dbReference>
<dbReference type="GO" id="GO:0005737">
    <property type="term" value="C:cytoplasm"/>
    <property type="evidence" value="ECO:0007669"/>
    <property type="project" value="UniProtKB-SubCell"/>
</dbReference>
<gene>
    <name evidence="6 8" type="primary">tilS</name>
    <name evidence="8" type="ORF">DPQ33_14295</name>
</gene>
<keyword evidence="1 6" id="KW-0436">Ligase</keyword>
<dbReference type="CDD" id="cd01992">
    <property type="entry name" value="TilS_N"/>
    <property type="match status" value="1"/>
</dbReference>
<dbReference type="GO" id="GO:0006400">
    <property type="term" value="P:tRNA modification"/>
    <property type="evidence" value="ECO:0007669"/>
    <property type="project" value="UniProtKB-UniRule"/>
</dbReference>
<dbReference type="GO" id="GO:0032267">
    <property type="term" value="F:tRNA(Ile)-lysidine synthase activity"/>
    <property type="evidence" value="ECO:0007669"/>
    <property type="project" value="UniProtKB-EC"/>
</dbReference>
<dbReference type="EC" id="6.3.4.19" evidence="6"/>
<reference evidence="8 9" key="1">
    <citation type="submission" date="2018-06" db="EMBL/GenBank/DDBJ databases">
        <title>Complete genome of Desulfovibrio indonesiensis P37SLT.</title>
        <authorList>
            <person name="Crispim J.S."/>
            <person name="Vidigal P.M.P."/>
            <person name="Silva L.C.F."/>
            <person name="Laguardia C.N."/>
            <person name="Araujo L.C."/>
            <person name="Dias R.S."/>
            <person name="Sousa M.P."/>
            <person name="Paula S.O."/>
            <person name="Silva C."/>
        </authorList>
    </citation>
    <scope>NUCLEOTIDE SEQUENCE [LARGE SCALE GENOMIC DNA]</scope>
    <source>
        <strain evidence="8 9">P37SLT</strain>
    </source>
</reference>
<dbReference type="Pfam" id="PF01171">
    <property type="entry name" value="ATP_bind_3"/>
    <property type="match status" value="1"/>
</dbReference>
<evidence type="ECO:0000313" key="8">
    <source>
        <dbReference type="EMBL" id="TVM15871.1"/>
    </source>
</evidence>
<dbReference type="Proteomes" id="UP000448292">
    <property type="component" value="Unassembled WGS sequence"/>
</dbReference>
<keyword evidence="2 6" id="KW-0819">tRNA processing</keyword>
<dbReference type="Gene3D" id="3.40.50.620">
    <property type="entry name" value="HUPs"/>
    <property type="match status" value="1"/>
</dbReference>
<evidence type="ECO:0000256" key="1">
    <source>
        <dbReference type="ARBA" id="ARBA00022598"/>
    </source>
</evidence>
<evidence type="ECO:0000256" key="5">
    <source>
        <dbReference type="ARBA" id="ARBA00048539"/>
    </source>
</evidence>
<dbReference type="AlphaFoldDB" id="A0A7M3MD28"/>
<keyword evidence="6" id="KW-0963">Cytoplasm</keyword>
<feature type="domain" description="tRNA(Ile)-lysidine/2-thiocytidine synthase N-terminal" evidence="7">
    <location>
        <begin position="43"/>
        <end position="222"/>
    </location>
</feature>
<dbReference type="PANTHER" id="PTHR43033">
    <property type="entry name" value="TRNA(ILE)-LYSIDINE SYNTHASE-RELATED"/>
    <property type="match status" value="1"/>
</dbReference>
<dbReference type="SUPFAM" id="SSF52402">
    <property type="entry name" value="Adenine nucleotide alpha hydrolases-like"/>
    <property type="match status" value="1"/>
</dbReference>
<dbReference type="HAMAP" id="MF_01161">
    <property type="entry name" value="tRNA_Ile_lys_synt"/>
    <property type="match status" value="1"/>
</dbReference>
<name>A0A7M3MD28_9BACT</name>
<sequence>MATPLRLQTLEPRMARLCLEVESFAREPFGSPPPLPRLQGGRLLLSLSGGVDSTALAVIFACLAPRLEATLFAAHLDHGLRGESVEDAAHVAELCDRLGIHLTSERRDVAGLAAERKIGVEEAGREARTELLERVRRDCAADVILQGHQLDELAEDMLMRLIRGTGWPALAGMEAWDPARNLLRPLLLTPKSELADLVRSVGLTWREDATNADPGCTRNRVRLDILPRIAVENPKFPETAGGLWKLARLDAAYWEERMASVPLHHDRDGISIHSPALREAPMALRLRVLKNAVESAGPGQPLLDSLRNLDRAVMEKRTGVVVQLPGSKEARVERDRVRIVPGKMSR</sequence>
<dbReference type="NCBIfam" id="TIGR02432">
    <property type="entry name" value="lysidine_TilS_N"/>
    <property type="match status" value="1"/>
</dbReference>
<proteinExistence type="inferred from homology"/>
<dbReference type="InterPro" id="IPR014729">
    <property type="entry name" value="Rossmann-like_a/b/a_fold"/>
</dbReference>
<evidence type="ECO:0000259" key="7">
    <source>
        <dbReference type="Pfam" id="PF01171"/>
    </source>
</evidence>